<protein>
    <submittedName>
        <fullName evidence="3">Uncharacterized protein</fullName>
    </submittedName>
</protein>
<accession>A0A7C8IYA3</accession>
<keyword evidence="2" id="KW-0808">Transferase</keyword>
<evidence type="ECO:0000256" key="1">
    <source>
        <dbReference type="ARBA" id="ARBA00010209"/>
    </source>
</evidence>
<dbReference type="InParanoid" id="A0A7C8IYA3"/>
<evidence type="ECO:0000256" key="2">
    <source>
        <dbReference type="ARBA" id="ARBA00022679"/>
    </source>
</evidence>
<name>A0A7C8IYA3_9PEZI</name>
<dbReference type="PANTHER" id="PTHR40627">
    <property type="entry name" value="INDOLE PRENYLTRANSFERASE TDIB-RELATED"/>
    <property type="match status" value="1"/>
</dbReference>
<evidence type="ECO:0000313" key="3">
    <source>
        <dbReference type="EMBL" id="KAF2970684.1"/>
    </source>
</evidence>
<dbReference type="OrthoDB" id="3354387at2759"/>
<dbReference type="PANTHER" id="PTHR40627:SF4">
    <property type="entry name" value="PRENYLTRANSFERASE ASQH1-RELATED"/>
    <property type="match status" value="1"/>
</dbReference>
<dbReference type="AlphaFoldDB" id="A0A7C8IYA3"/>
<dbReference type="GO" id="GO:0016765">
    <property type="term" value="F:transferase activity, transferring alkyl or aryl (other than methyl) groups"/>
    <property type="evidence" value="ECO:0007669"/>
    <property type="project" value="InterPro"/>
</dbReference>
<comment type="caution">
    <text evidence="3">The sequence shown here is derived from an EMBL/GenBank/DDBJ whole genome shotgun (WGS) entry which is preliminary data.</text>
</comment>
<dbReference type="EMBL" id="WUBL01000020">
    <property type="protein sequence ID" value="KAF2970684.1"/>
    <property type="molecule type" value="Genomic_DNA"/>
</dbReference>
<dbReference type="GO" id="GO:0009820">
    <property type="term" value="P:alkaloid metabolic process"/>
    <property type="evidence" value="ECO:0007669"/>
    <property type="project" value="InterPro"/>
</dbReference>
<reference evidence="3 4" key="1">
    <citation type="submission" date="2019-12" db="EMBL/GenBank/DDBJ databases">
        <title>Draft genome sequence of the ascomycete Xylaria multiplex DSM 110363.</title>
        <authorList>
            <person name="Buettner E."/>
            <person name="Kellner H."/>
        </authorList>
    </citation>
    <scope>NUCLEOTIDE SEQUENCE [LARGE SCALE GENOMIC DNA]</scope>
    <source>
        <strain evidence="3 4">DSM 110363</strain>
    </source>
</reference>
<proteinExistence type="inferred from homology"/>
<organism evidence="3 4">
    <name type="scientific">Xylaria multiplex</name>
    <dbReference type="NCBI Taxonomy" id="323545"/>
    <lineage>
        <taxon>Eukaryota</taxon>
        <taxon>Fungi</taxon>
        <taxon>Dikarya</taxon>
        <taxon>Ascomycota</taxon>
        <taxon>Pezizomycotina</taxon>
        <taxon>Sordariomycetes</taxon>
        <taxon>Xylariomycetidae</taxon>
        <taxon>Xylariales</taxon>
        <taxon>Xylariaceae</taxon>
        <taxon>Xylaria</taxon>
    </lineage>
</organism>
<comment type="similarity">
    <text evidence="1">Belongs to the tryptophan dimethylallyltransferase family.</text>
</comment>
<dbReference type="InterPro" id="IPR017795">
    <property type="entry name" value="ABBA_NscD-like"/>
</dbReference>
<dbReference type="Pfam" id="PF11991">
    <property type="entry name" value="Trp_DMAT"/>
    <property type="match status" value="1"/>
</dbReference>
<dbReference type="Proteomes" id="UP000481858">
    <property type="component" value="Unassembled WGS sequence"/>
</dbReference>
<gene>
    <name evidence="3" type="ORF">GQX73_g2931</name>
</gene>
<keyword evidence="4" id="KW-1185">Reference proteome</keyword>
<evidence type="ECO:0000313" key="4">
    <source>
        <dbReference type="Proteomes" id="UP000481858"/>
    </source>
</evidence>
<sequence length="162" mass="18136">MLSIAQYPEEAQHVFLGFFREIISPRLGYYADSTSGRSGVILDRNPFEYSVELKGISSMTSVRFVVDFTQLHPTDNPYLGPKINFYPADLAINDEAIVRGLDSWLRKHGFNVNGMSMEERVKSVFTHRTLGEKTGIITLLRIVLNVIFGLCLLASPPVPSAK</sequence>